<keyword evidence="2 12" id="KW-1003">Cell membrane</keyword>
<keyword evidence="7 12" id="KW-0865">Zymogen</keyword>
<evidence type="ECO:0000256" key="6">
    <source>
        <dbReference type="ARBA" id="ARBA00023136"/>
    </source>
</evidence>
<evidence type="ECO:0000313" key="13">
    <source>
        <dbReference type="EMBL" id="CAI8888464.1"/>
    </source>
</evidence>
<dbReference type="InterPro" id="IPR033178">
    <property type="entry name" value="PSD_type1_pro"/>
</dbReference>
<comment type="cofactor">
    <cofactor evidence="12">
        <name>pyruvate</name>
        <dbReference type="ChEBI" id="CHEBI:15361"/>
    </cofactor>
    <text evidence="12">Binds 1 pyruvoyl group covalently per subunit.</text>
</comment>
<evidence type="ECO:0000256" key="5">
    <source>
        <dbReference type="ARBA" id="ARBA00023098"/>
    </source>
</evidence>
<evidence type="ECO:0000256" key="4">
    <source>
        <dbReference type="ARBA" id="ARBA00022793"/>
    </source>
</evidence>
<keyword evidence="3 12" id="KW-0444">Lipid biosynthesis</keyword>
<comment type="function">
    <text evidence="12">Catalyzes the formation of phosphatidylethanolamine (PtdEtn) from phosphatidylserine (PtdSer).</text>
</comment>
<dbReference type="NCBIfam" id="TIGR00163">
    <property type="entry name" value="PS_decarb"/>
    <property type="match status" value="1"/>
</dbReference>
<keyword evidence="5 12" id="KW-0443">Lipid metabolism</keyword>
<dbReference type="InterPro" id="IPR033177">
    <property type="entry name" value="PSD-B"/>
</dbReference>
<dbReference type="InterPro" id="IPR003817">
    <property type="entry name" value="PS_Dcarbxylase"/>
</dbReference>
<proteinExistence type="inferred from homology"/>
<evidence type="ECO:0000313" key="14">
    <source>
        <dbReference type="Proteomes" id="UP001158598"/>
    </source>
</evidence>
<gene>
    <name evidence="12 13" type="primary">psd</name>
    <name evidence="13" type="ORF">MCNOR_3208</name>
</gene>
<feature type="chain" id="PRO_5041494580" description="Phosphatidylserine decarboxylase alpha chain" evidence="12">
    <location>
        <begin position="255"/>
        <end position="288"/>
    </location>
</feature>
<keyword evidence="9 12" id="KW-0456">Lyase</keyword>
<dbReference type="RefSeq" id="WP_017364624.1">
    <property type="nucleotide sequence ID" value="NZ_OX458332.1"/>
</dbReference>
<protein>
    <recommendedName>
        <fullName evidence="12">Phosphatidylserine decarboxylase proenzyme</fullName>
        <ecNumber evidence="12">4.1.1.65</ecNumber>
    </recommendedName>
    <component>
        <recommendedName>
            <fullName evidence="12">Phosphatidylserine decarboxylase alpha chain</fullName>
        </recommendedName>
    </component>
    <component>
        <recommendedName>
            <fullName evidence="12">Phosphatidylserine decarboxylase beta chain</fullName>
        </recommendedName>
    </component>
</protein>
<dbReference type="PANTHER" id="PTHR10067:SF6">
    <property type="entry name" value="PHOSPHATIDYLSERINE DECARBOXYLASE PROENZYME, MITOCHONDRIAL"/>
    <property type="match status" value="1"/>
</dbReference>
<comment type="catalytic activity">
    <reaction evidence="12">
        <text>a 1,2-diacyl-sn-glycero-3-phospho-L-serine + H(+) = a 1,2-diacyl-sn-glycero-3-phosphoethanolamine + CO2</text>
        <dbReference type="Rhea" id="RHEA:20828"/>
        <dbReference type="ChEBI" id="CHEBI:15378"/>
        <dbReference type="ChEBI" id="CHEBI:16526"/>
        <dbReference type="ChEBI" id="CHEBI:57262"/>
        <dbReference type="ChEBI" id="CHEBI:64612"/>
        <dbReference type="EC" id="4.1.1.65"/>
    </reaction>
</comment>
<keyword evidence="10 12" id="KW-1208">Phospholipid metabolism</keyword>
<keyword evidence="8 12" id="KW-0594">Phospholipid biosynthesis</keyword>
<evidence type="ECO:0000256" key="8">
    <source>
        <dbReference type="ARBA" id="ARBA00023209"/>
    </source>
</evidence>
<evidence type="ECO:0000256" key="7">
    <source>
        <dbReference type="ARBA" id="ARBA00023145"/>
    </source>
</evidence>
<evidence type="ECO:0000256" key="9">
    <source>
        <dbReference type="ARBA" id="ARBA00023239"/>
    </source>
</evidence>
<evidence type="ECO:0000256" key="2">
    <source>
        <dbReference type="ARBA" id="ARBA00022475"/>
    </source>
</evidence>
<evidence type="ECO:0000256" key="1">
    <source>
        <dbReference type="ARBA" id="ARBA00005189"/>
    </source>
</evidence>
<evidence type="ECO:0000256" key="10">
    <source>
        <dbReference type="ARBA" id="ARBA00023264"/>
    </source>
</evidence>
<reference evidence="13" key="1">
    <citation type="submission" date="2023-03" db="EMBL/GenBank/DDBJ databases">
        <authorList>
            <person name="Pearce D."/>
        </authorList>
    </citation>
    <scope>NUCLEOTIDE SEQUENCE</scope>
    <source>
        <strain evidence="13">Mc</strain>
    </source>
</reference>
<feature type="active site" description="Charge relay system; for autoendoproteolytic cleavage activity" evidence="12">
    <location>
        <position position="95"/>
    </location>
</feature>
<evidence type="ECO:0000256" key="11">
    <source>
        <dbReference type="ARBA" id="ARBA00023317"/>
    </source>
</evidence>
<dbReference type="HAMAP" id="MF_00662">
    <property type="entry name" value="PS_decarb_PSD_B_type1"/>
    <property type="match status" value="1"/>
</dbReference>
<feature type="active site" description="Schiff-base intermediate with substrate; via pyruvic acid; for decarboxylase activity" evidence="12">
    <location>
        <position position="255"/>
    </location>
</feature>
<evidence type="ECO:0000256" key="3">
    <source>
        <dbReference type="ARBA" id="ARBA00022516"/>
    </source>
</evidence>
<keyword evidence="4 12" id="KW-0210">Decarboxylase</keyword>
<keyword evidence="6 12" id="KW-0472">Membrane</keyword>
<dbReference type="PANTHER" id="PTHR10067">
    <property type="entry name" value="PHOSPHATIDYLSERINE DECARBOXYLASE"/>
    <property type="match status" value="1"/>
</dbReference>
<dbReference type="GO" id="GO:0004609">
    <property type="term" value="F:phosphatidylserine decarboxylase activity"/>
    <property type="evidence" value="ECO:0007669"/>
    <property type="project" value="UniProtKB-UniRule"/>
</dbReference>
<comment type="subcellular location">
    <subcellularLocation>
        <location evidence="12">Cell membrane</location>
        <topology evidence="12">Peripheral membrane protein</topology>
    </subcellularLocation>
</comment>
<dbReference type="GO" id="GO:0006646">
    <property type="term" value="P:phosphatidylethanolamine biosynthetic process"/>
    <property type="evidence" value="ECO:0007669"/>
    <property type="project" value="UniProtKB-UniRule"/>
</dbReference>
<comment type="pathway">
    <text evidence="12">Phospholipid metabolism; phosphatidylethanolamine biosynthesis; phosphatidylethanolamine from CDP-diacylglycerol: step 2/2.</text>
</comment>
<comment type="similarity">
    <text evidence="12">Belongs to the phosphatidylserine decarboxylase family. PSD-B subfamily. Prokaryotic type I sub-subfamily.</text>
</comment>
<keyword evidence="11 12" id="KW-0670">Pyruvate</keyword>
<dbReference type="Proteomes" id="UP001158598">
    <property type="component" value="Chromosome"/>
</dbReference>
<comment type="PTM">
    <text evidence="12">Is synthesized initially as an inactive proenzyme. Formation of the active enzyme involves a self-maturation process in which the active site pyruvoyl group is generated from an internal serine residue via an autocatalytic post-translational modification. Two non-identical subunits are generated from the proenzyme in this reaction, and the pyruvate is formed at the N-terminus of the alpha chain, which is derived from the carboxyl end of the proenzyme. The autoendoproteolytic cleavage occurs by a canonical serine protease mechanism, in which the side chain hydroxyl group of the serine supplies its oxygen atom to form the C-terminus of the beta chain, while the remainder of the serine residue undergoes an oxidative deamination to produce ammonia and the pyruvoyl prosthetic group on the alpha chain. During this reaction, the Ser that is part of the protease active site of the proenzyme becomes the pyruvoyl prosthetic group, which constitutes an essential element of the active site of the mature decarboxylase.</text>
</comment>
<dbReference type="Pfam" id="PF02666">
    <property type="entry name" value="PS_Dcarbxylase"/>
    <property type="match status" value="1"/>
</dbReference>
<dbReference type="EMBL" id="OX458332">
    <property type="protein sequence ID" value="CAI8888464.1"/>
    <property type="molecule type" value="Genomic_DNA"/>
</dbReference>
<feature type="site" description="Cleavage (non-hydrolytic); by autocatalysis" evidence="12">
    <location>
        <begin position="254"/>
        <end position="255"/>
    </location>
</feature>
<organism evidence="13 14">
    <name type="scientific">Methylococcus capsulatus</name>
    <dbReference type="NCBI Taxonomy" id="414"/>
    <lineage>
        <taxon>Bacteria</taxon>
        <taxon>Pseudomonadati</taxon>
        <taxon>Pseudomonadota</taxon>
        <taxon>Gammaproteobacteria</taxon>
        <taxon>Methylococcales</taxon>
        <taxon>Methylococcaceae</taxon>
        <taxon>Methylococcus</taxon>
    </lineage>
</organism>
<comment type="pathway">
    <text evidence="1">Lipid metabolism.</text>
</comment>
<dbReference type="AlphaFoldDB" id="A0AA35Y1P4"/>
<feature type="chain" id="PRO_5041494579" description="Phosphatidylserine decarboxylase beta chain" evidence="12">
    <location>
        <begin position="1"/>
        <end position="254"/>
    </location>
</feature>
<name>A0AA35Y1P4_METCP</name>
<dbReference type="GO" id="GO:0005886">
    <property type="term" value="C:plasma membrane"/>
    <property type="evidence" value="ECO:0007669"/>
    <property type="project" value="UniProtKB-SubCell"/>
</dbReference>
<feature type="modified residue" description="Pyruvic acid (Ser); by autocatalysis" evidence="12">
    <location>
        <position position="255"/>
    </location>
</feature>
<accession>A0AA35Y1P4</accession>
<feature type="active site" description="Charge relay system; for autoendoproteolytic cleavage activity" evidence="12">
    <location>
        <position position="255"/>
    </location>
</feature>
<feature type="active site" description="Charge relay system; for autoendoproteolytic cleavage activity" evidence="12">
    <location>
        <position position="152"/>
    </location>
</feature>
<evidence type="ECO:0000256" key="12">
    <source>
        <dbReference type="HAMAP-Rule" id="MF_00662"/>
    </source>
</evidence>
<sequence>MIMAALPFKLFASIQYLLPQHGLSRFVHWAVRIRQPWFKNALIRAFCRFYRVDLAESVCSSPESFECFNAFFTRALKPGVRSVCSEPDAIACPADGMISQLGAIEGTRLFQAKGRCFELAELLGGDRSRTEAFENGSFVTVYLSPRDYHRVHMPVAGTLAAMTHVPGALFSVNVATTENVPNLFARNERLICYFDTAAGPMAVILVGAIFVSSIETVWHGEVTPPRSKTIRRWDYSGQGLRFERGAEIGRFNMGSTVIVLFGPGHARWKAGIGAGMSVKMGLSLGSYR</sequence>
<comment type="subunit">
    <text evidence="12">Heterodimer of a large membrane-associated beta subunit and a small pyruvoyl-containing alpha subunit.</text>
</comment>
<dbReference type="EC" id="4.1.1.65" evidence="12"/>